<sequence>MAVTVASSGGDLASSAILAVLGRHGSLSRAEISRMINLSPATVTQVTKSLLKRNLIEELESVPSAGGRPARLIGLVQATGVAIGVKVAAKLVEIVSVGIDGTILSAHSYPYDAAVQDAFERLAVLLEGTITELSTQILGVGVGVAGSVNSQDSGIVDAPTLGWSDARLGPFLRERLQIPVIVENDVNALAVAERLYGTGQTYSSFLTITIGRGIGCGMIVNGELQRGAFGGAGEIGHLPTKIDGPLCDCGAQGCLETIVGQKALESQARELGLITESSGLDAVLRLAQEGNAQAEQLFKSAGVVLGRAIAAVVHIIDPQIVVLLGEGIAAWEFWQPGFEKGFRSGQWATRKTLPYVVEPWDDDKWALGAAALVLAAPFDASNTAGGQGRLVRERLGTSVSGEIKA</sequence>
<dbReference type="SUPFAM" id="SSF53067">
    <property type="entry name" value="Actin-like ATPase domain"/>
    <property type="match status" value="1"/>
</dbReference>
<accession>A0AAU7DVP2</accession>
<feature type="domain" description="HTH marR-type" evidence="2">
    <location>
        <begin position="16"/>
        <end position="57"/>
    </location>
</feature>
<dbReference type="PANTHER" id="PTHR18964">
    <property type="entry name" value="ROK (REPRESSOR, ORF, KINASE) FAMILY"/>
    <property type="match status" value="1"/>
</dbReference>
<dbReference type="Gene3D" id="3.30.420.40">
    <property type="match status" value="2"/>
</dbReference>
<evidence type="ECO:0000259" key="2">
    <source>
        <dbReference type="Pfam" id="PF01047"/>
    </source>
</evidence>
<evidence type="ECO:0000256" key="1">
    <source>
        <dbReference type="ARBA" id="ARBA00006479"/>
    </source>
</evidence>
<dbReference type="AlphaFoldDB" id="A0AAU7DVP2"/>
<dbReference type="PROSITE" id="PS01125">
    <property type="entry name" value="ROK"/>
    <property type="match status" value="1"/>
</dbReference>
<dbReference type="InterPro" id="IPR036390">
    <property type="entry name" value="WH_DNA-bd_sf"/>
</dbReference>
<dbReference type="InterPro" id="IPR049874">
    <property type="entry name" value="ROK_cs"/>
</dbReference>
<dbReference type="GO" id="GO:0003700">
    <property type="term" value="F:DNA-binding transcription factor activity"/>
    <property type="evidence" value="ECO:0007669"/>
    <property type="project" value="InterPro"/>
</dbReference>
<dbReference type="InterPro" id="IPR000835">
    <property type="entry name" value="HTH_MarR-typ"/>
</dbReference>
<dbReference type="EMBL" id="CP146203">
    <property type="protein sequence ID" value="XBH21342.1"/>
    <property type="molecule type" value="Genomic_DNA"/>
</dbReference>
<organism evidence="3">
    <name type="scientific">Jonesiaceae bacterium BS-20</name>
    <dbReference type="NCBI Taxonomy" id="3120821"/>
    <lineage>
        <taxon>Bacteria</taxon>
        <taxon>Bacillati</taxon>
        <taxon>Actinomycetota</taxon>
        <taxon>Actinomycetes</taxon>
        <taxon>Micrococcales</taxon>
        <taxon>Jonesiaceae</taxon>
    </lineage>
</organism>
<dbReference type="PANTHER" id="PTHR18964:SF149">
    <property type="entry name" value="BIFUNCTIONAL UDP-N-ACETYLGLUCOSAMINE 2-EPIMERASE_N-ACETYLMANNOSAMINE KINASE"/>
    <property type="match status" value="1"/>
</dbReference>
<dbReference type="InterPro" id="IPR000600">
    <property type="entry name" value="ROK"/>
</dbReference>
<dbReference type="SUPFAM" id="SSF46785">
    <property type="entry name" value="Winged helix' DNA-binding domain"/>
    <property type="match status" value="1"/>
</dbReference>
<dbReference type="Gene3D" id="1.10.10.10">
    <property type="entry name" value="Winged helix-like DNA-binding domain superfamily/Winged helix DNA-binding domain"/>
    <property type="match status" value="1"/>
</dbReference>
<protein>
    <submittedName>
        <fullName evidence="3">ROK family transcriptional regulator</fullName>
    </submittedName>
</protein>
<name>A0AAU7DVP2_9MICO</name>
<dbReference type="Pfam" id="PF00480">
    <property type="entry name" value="ROK"/>
    <property type="match status" value="1"/>
</dbReference>
<comment type="similarity">
    <text evidence="1">Belongs to the ROK (NagC/XylR) family.</text>
</comment>
<evidence type="ECO:0000313" key="3">
    <source>
        <dbReference type="EMBL" id="XBH21342.1"/>
    </source>
</evidence>
<dbReference type="InterPro" id="IPR043129">
    <property type="entry name" value="ATPase_NBD"/>
</dbReference>
<dbReference type="Pfam" id="PF01047">
    <property type="entry name" value="MarR"/>
    <property type="match status" value="1"/>
</dbReference>
<reference evidence="3" key="1">
    <citation type="submission" date="2024-02" db="EMBL/GenBank/DDBJ databases">
        <title>Tomenella chthoni gen. nov. sp. nov., a member of the family Jonesiaceae isolated from bat guano.</title>
        <authorList>
            <person name="Miller S.L."/>
            <person name="King J."/>
            <person name="Sankaranarayanan K."/>
            <person name="Lawson P.A."/>
        </authorList>
    </citation>
    <scope>NUCLEOTIDE SEQUENCE</scope>
    <source>
        <strain evidence="3">BS-20</strain>
    </source>
</reference>
<dbReference type="InterPro" id="IPR036388">
    <property type="entry name" value="WH-like_DNA-bd_sf"/>
</dbReference>
<proteinExistence type="inferred from homology"/>
<gene>
    <name evidence="3" type="ORF">V5R04_14190</name>
</gene>